<evidence type="ECO:0000256" key="1">
    <source>
        <dbReference type="SAM" id="MobiDB-lite"/>
    </source>
</evidence>
<evidence type="ECO:0000313" key="3">
    <source>
        <dbReference type="Proteomes" id="UP001159363"/>
    </source>
</evidence>
<feature type="region of interest" description="Disordered" evidence="1">
    <location>
        <begin position="153"/>
        <end position="190"/>
    </location>
</feature>
<feature type="compositionally biased region" description="Polar residues" evidence="1">
    <location>
        <begin position="94"/>
        <end position="103"/>
    </location>
</feature>
<feature type="compositionally biased region" description="Basic and acidic residues" evidence="1">
    <location>
        <begin position="161"/>
        <end position="178"/>
    </location>
</feature>
<keyword evidence="3" id="KW-1185">Reference proteome</keyword>
<reference evidence="2 3" key="1">
    <citation type="submission" date="2023-02" db="EMBL/GenBank/DDBJ databases">
        <title>LHISI_Scaffold_Assembly.</title>
        <authorList>
            <person name="Stuart O.P."/>
            <person name="Cleave R."/>
            <person name="Magrath M.J.L."/>
            <person name="Mikheyev A.S."/>
        </authorList>
    </citation>
    <scope>NUCLEOTIDE SEQUENCE [LARGE SCALE GENOMIC DNA]</scope>
    <source>
        <strain evidence="2">Daus_M_001</strain>
        <tissue evidence="2">Leg muscle</tissue>
    </source>
</reference>
<accession>A0ABQ9IA16</accession>
<comment type="caution">
    <text evidence="2">The sequence shown here is derived from an EMBL/GenBank/DDBJ whole genome shotgun (WGS) entry which is preliminary data.</text>
</comment>
<dbReference type="Proteomes" id="UP001159363">
    <property type="component" value="Chromosome 2"/>
</dbReference>
<gene>
    <name evidence="2" type="ORF">PR048_006108</name>
</gene>
<proteinExistence type="predicted"/>
<name>A0ABQ9IA16_9NEOP</name>
<organism evidence="2 3">
    <name type="scientific">Dryococelus australis</name>
    <dbReference type="NCBI Taxonomy" id="614101"/>
    <lineage>
        <taxon>Eukaryota</taxon>
        <taxon>Metazoa</taxon>
        <taxon>Ecdysozoa</taxon>
        <taxon>Arthropoda</taxon>
        <taxon>Hexapoda</taxon>
        <taxon>Insecta</taxon>
        <taxon>Pterygota</taxon>
        <taxon>Neoptera</taxon>
        <taxon>Polyneoptera</taxon>
        <taxon>Phasmatodea</taxon>
        <taxon>Verophasmatodea</taxon>
        <taxon>Anareolatae</taxon>
        <taxon>Phasmatidae</taxon>
        <taxon>Eurycanthinae</taxon>
        <taxon>Dryococelus</taxon>
    </lineage>
</organism>
<protein>
    <submittedName>
        <fullName evidence="2">Uncharacterized protein</fullName>
    </submittedName>
</protein>
<dbReference type="EMBL" id="JARBHB010000002">
    <property type="protein sequence ID" value="KAJ8893510.1"/>
    <property type="molecule type" value="Genomic_DNA"/>
</dbReference>
<evidence type="ECO:0000313" key="2">
    <source>
        <dbReference type="EMBL" id="KAJ8893510.1"/>
    </source>
</evidence>
<feature type="region of interest" description="Disordered" evidence="1">
    <location>
        <begin position="89"/>
        <end position="111"/>
    </location>
</feature>
<sequence length="190" mass="20946">MWVSSSTLLFTTLGHYDINTPHTPGKRIIRPPSLMQNHNAVGAAVAEWCECLPSTEENPVQSPAGSPLACGYLTERCRWSGWGKRETIEKTRRPTASSGTIPTCENPVTRPGIETGSPWWERACGSQEDKLADLKPGNTTACSRRVENEIRENGAAPECVGRGKREIPEKTRRPEARFPHVKIRSNPAGD</sequence>